<comment type="caution">
    <text evidence="3">The sequence shown here is derived from an EMBL/GenBank/DDBJ whole genome shotgun (WGS) entry which is preliminary data.</text>
</comment>
<dbReference type="RefSeq" id="WP_281765174.1">
    <property type="nucleotide sequence ID" value="NZ_BRVO01000002.1"/>
</dbReference>
<dbReference type="SUPFAM" id="SSF51735">
    <property type="entry name" value="NAD(P)-binding Rossmann-fold domains"/>
    <property type="match status" value="1"/>
</dbReference>
<evidence type="ECO:0000313" key="3">
    <source>
        <dbReference type="EMBL" id="GLB49544.1"/>
    </source>
</evidence>
<dbReference type="PANTHER" id="PTHR40459">
    <property type="entry name" value="CONSERVED HYPOTHETICAL ALANINE AND LEUCINE RICH PROTEIN"/>
    <property type="match status" value="1"/>
</dbReference>
<gene>
    <name evidence="3" type="ORF">Y10_19120</name>
</gene>
<proteinExistence type="predicted"/>
<feature type="domain" description="DUF2520" evidence="2">
    <location>
        <begin position="122"/>
        <end position="247"/>
    </location>
</feature>
<evidence type="ECO:0000259" key="1">
    <source>
        <dbReference type="Pfam" id="PF03807"/>
    </source>
</evidence>
<dbReference type="Pfam" id="PF10728">
    <property type="entry name" value="DUF2520"/>
    <property type="match status" value="1"/>
</dbReference>
<dbReference type="InterPro" id="IPR037108">
    <property type="entry name" value="TM1727-like_C_sf"/>
</dbReference>
<evidence type="ECO:0000313" key="4">
    <source>
        <dbReference type="Proteomes" id="UP001143543"/>
    </source>
</evidence>
<accession>A0ABQ5MJG7</accession>
<dbReference type="InterPro" id="IPR008927">
    <property type="entry name" value="6-PGluconate_DH-like_C_sf"/>
</dbReference>
<keyword evidence="4" id="KW-1185">Reference proteome</keyword>
<organism evidence="3 4">
    <name type="scientific">Neptunitalea lumnitzerae</name>
    <dbReference type="NCBI Taxonomy" id="2965509"/>
    <lineage>
        <taxon>Bacteria</taxon>
        <taxon>Pseudomonadati</taxon>
        <taxon>Bacteroidota</taxon>
        <taxon>Flavobacteriia</taxon>
        <taxon>Flavobacteriales</taxon>
        <taxon>Flavobacteriaceae</taxon>
        <taxon>Neptunitalea</taxon>
    </lineage>
</organism>
<dbReference type="InterPro" id="IPR018931">
    <property type="entry name" value="DUF2520"/>
</dbReference>
<evidence type="ECO:0000259" key="2">
    <source>
        <dbReference type="Pfam" id="PF10728"/>
    </source>
</evidence>
<evidence type="ECO:0008006" key="5">
    <source>
        <dbReference type="Google" id="ProtNLM"/>
    </source>
</evidence>
<sequence>MTTVTVIGGGNVALHLCKALFKSPDIVLQQIYSRNKLTSHFDEIEVDKINNLELIKDSDVYIISVSDDAVIEVAKSLPLKDKLVVHTTGSVTMDDLPPANRKGVFYPLQTFSKSKAVNFKDIPICLEAEFQNDYNILESIATSISNQVYKIDSSQRRSLHLSAVFVNNFVNHLFYVGEQLGKDKNISFSILKPLIEETVDKIKHINTFDSQTGPAKRNDIGTINSHLNQLENYPNFQNIYQILTKSIRETYE</sequence>
<name>A0ABQ5MJG7_9FLAO</name>
<dbReference type="EMBL" id="BRVO01000002">
    <property type="protein sequence ID" value="GLB49544.1"/>
    <property type="molecule type" value="Genomic_DNA"/>
</dbReference>
<protein>
    <recommendedName>
        <fullName evidence="5">DUF2520 domain-containing protein</fullName>
    </recommendedName>
</protein>
<dbReference type="SUPFAM" id="SSF48179">
    <property type="entry name" value="6-phosphogluconate dehydrogenase C-terminal domain-like"/>
    <property type="match status" value="1"/>
</dbReference>
<dbReference type="InterPro" id="IPR028939">
    <property type="entry name" value="P5C_Rdtase_cat_N"/>
</dbReference>
<feature type="domain" description="Pyrroline-5-carboxylate reductase catalytic N-terminal" evidence="1">
    <location>
        <begin position="4"/>
        <end position="87"/>
    </location>
</feature>
<dbReference type="Gene3D" id="3.40.50.720">
    <property type="entry name" value="NAD(P)-binding Rossmann-like Domain"/>
    <property type="match status" value="1"/>
</dbReference>
<dbReference type="PANTHER" id="PTHR40459:SF1">
    <property type="entry name" value="CONSERVED HYPOTHETICAL ALANINE AND LEUCINE RICH PROTEIN"/>
    <property type="match status" value="1"/>
</dbReference>
<dbReference type="Pfam" id="PF03807">
    <property type="entry name" value="F420_oxidored"/>
    <property type="match status" value="1"/>
</dbReference>
<dbReference type="Gene3D" id="1.10.1040.20">
    <property type="entry name" value="ProC-like, C-terminal domain"/>
    <property type="match status" value="1"/>
</dbReference>
<reference evidence="3" key="1">
    <citation type="submission" date="2022-07" db="EMBL/GenBank/DDBJ databases">
        <title>Taxonomy of Novel Oxalotrophic and Methylotrophic Bacteria.</title>
        <authorList>
            <person name="Sahin N."/>
            <person name="Tani A."/>
        </authorList>
    </citation>
    <scope>NUCLEOTIDE SEQUENCE</scope>
    <source>
        <strain evidence="3">Y10</strain>
    </source>
</reference>
<dbReference type="Proteomes" id="UP001143543">
    <property type="component" value="Unassembled WGS sequence"/>
</dbReference>
<dbReference type="InterPro" id="IPR036291">
    <property type="entry name" value="NAD(P)-bd_dom_sf"/>
</dbReference>